<keyword evidence="2" id="KW-1185">Reference proteome</keyword>
<protein>
    <recommendedName>
        <fullName evidence="3">Transposase DDE domain-containing protein</fullName>
    </recommendedName>
</protein>
<evidence type="ECO:0000313" key="1">
    <source>
        <dbReference type="EMBL" id="MDT8998121.1"/>
    </source>
</evidence>
<dbReference type="Proteomes" id="UP001246372">
    <property type="component" value="Unassembled WGS sequence"/>
</dbReference>
<gene>
    <name evidence="1" type="ORF">RQP53_02405</name>
</gene>
<organism evidence="1 2">
    <name type="scientific">Roseateles aquae</name>
    <dbReference type="NCBI Taxonomy" id="3077235"/>
    <lineage>
        <taxon>Bacteria</taxon>
        <taxon>Pseudomonadati</taxon>
        <taxon>Pseudomonadota</taxon>
        <taxon>Betaproteobacteria</taxon>
        <taxon>Burkholderiales</taxon>
        <taxon>Sphaerotilaceae</taxon>
        <taxon>Roseateles</taxon>
    </lineage>
</organism>
<reference evidence="1" key="1">
    <citation type="submission" date="2023-09" db="EMBL/GenBank/DDBJ databases">
        <title>Paucibacter sp. APW11 Genome sequencing and assembly.</title>
        <authorList>
            <person name="Kim I."/>
        </authorList>
    </citation>
    <scope>NUCLEOTIDE SEQUENCE</scope>
    <source>
        <strain evidence="1">APW11</strain>
    </source>
</reference>
<evidence type="ECO:0008006" key="3">
    <source>
        <dbReference type="Google" id="ProtNLM"/>
    </source>
</evidence>
<comment type="caution">
    <text evidence="1">The sequence shown here is derived from an EMBL/GenBank/DDBJ whole genome shotgun (WGS) entry which is preliminary data.</text>
</comment>
<proteinExistence type="predicted"/>
<dbReference type="RefSeq" id="WP_315648420.1">
    <property type="nucleotide sequence ID" value="NZ_JAVXZY010000001.1"/>
</dbReference>
<evidence type="ECO:0000313" key="2">
    <source>
        <dbReference type="Proteomes" id="UP001246372"/>
    </source>
</evidence>
<sequence length="244" mass="27121">MNTLLMPALPCRLQGAVADKTRQSLQIGFTAKLQLKAVFIRQHVLGELRVELCQTLGQCRIATAIVPFKQCAGADEIQPCSLQHAQTLRAQRQRGAPLIQAFDSREQGPVHENRIAVRGQRHCHCALHSLQFRGVYRCRQRVEELFNSHQQASASIEGGDGVVKVWLGRLTGNCPQLIGMGAQCQRKRRLEMFGMNALKRRQALTVGPVLQQRIGQANGPMLRCHLIPCARMSVAQCRACQALT</sequence>
<accession>A0ABU3P6C4</accession>
<name>A0ABU3P6C4_9BURK</name>
<dbReference type="EMBL" id="JAVXZY010000001">
    <property type="protein sequence ID" value="MDT8998121.1"/>
    <property type="molecule type" value="Genomic_DNA"/>
</dbReference>